<dbReference type="FunFam" id="3.10.50.40:FF:000006">
    <property type="entry name" value="Peptidyl-prolyl cis-trans isomerase"/>
    <property type="match status" value="1"/>
</dbReference>
<evidence type="ECO:0000256" key="7">
    <source>
        <dbReference type="SAM" id="SignalP"/>
    </source>
</evidence>
<keyword evidence="3 5" id="KW-0697">Rotamase</keyword>
<proteinExistence type="inferred from homology"/>
<accession>A0A9J6RJW0</accession>
<dbReference type="Pfam" id="PF00254">
    <property type="entry name" value="FKBP_C"/>
    <property type="match status" value="1"/>
</dbReference>
<evidence type="ECO:0000256" key="4">
    <source>
        <dbReference type="ARBA" id="ARBA00023235"/>
    </source>
</evidence>
<dbReference type="GO" id="GO:0006457">
    <property type="term" value="P:protein folding"/>
    <property type="evidence" value="ECO:0007669"/>
    <property type="project" value="InterPro"/>
</dbReference>
<evidence type="ECO:0000313" key="10">
    <source>
        <dbReference type="Proteomes" id="UP001069090"/>
    </source>
</evidence>
<dbReference type="PANTHER" id="PTHR43811:SF19">
    <property type="entry name" value="39 KDA FK506-BINDING NUCLEAR PROTEIN"/>
    <property type="match status" value="1"/>
</dbReference>
<comment type="caution">
    <text evidence="9">The sequence shown here is derived from an EMBL/GenBank/DDBJ whole genome shotgun (WGS) entry which is preliminary data.</text>
</comment>
<dbReference type="InterPro" id="IPR036944">
    <property type="entry name" value="PPIase_FKBP_N_sf"/>
</dbReference>
<gene>
    <name evidence="9" type="ORF">O0V09_05525</name>
</gene>
<dbReference type="Gene3D" id="3.10.50.40">
    <property type="match status" value="1"/>
</dbReference>
<sequence>MKRNLLVAAAITAALAGCNQQAADKTVKLDDSAKRVSYGMGIGLGERIAQESIEVDADAFALGMKHALEGSERLMTQEEVMAEMQTFQQQQMEKQQAAQAAIADQNQQAGEAFLAENATKEGVVTLDSGLQYSVITEGSGAKPSETDTVEVHYRGTLIDGTEFDSSYKRNSTVSFPVNGVIAGWTEALQLMPVGSKWNLYIPSDLAYGPGGTGGPIGPNATLIFEVELVSIKDDSAEAEG</sequence>
<evidence type="ECO:0000256" key="5">
    <source>
        <dbReference type="PROSITE-ProRule" id="PRU00277"/>
    </source>
</evidence>
<dbReference type="RefSeq" id="WP_258330800.1">
    <property type="nucleotide sequence ID" value="NZ_JAPTGG010000003.1"/>
</dbReference>
<dbReference type="Pfam" id="PF01346">
    <property type="entry name" value="FKBP_N"/>
    <property type="match status" value="1"/>
</dbReference>
<keyword evidence="7" id="KW-0732">Signal</keyword>
<comment type="catalytic activity">
    <reaction evidence="1 5 6">
        <text>[protein]-peptidylproline (omega=180) = [protein]-peptidylproline (omega=0)</text>
        <dbReference type="Rhea" id="RHEA:16237"/>
        <dbReference type="Rhea" id="RHEA-COMP:10747"/>
        <dbReference type="Rhea" id="RHEA-COMP:10748"/>
        <dbReference type="ChEBI" id="CHEBI:83833"/>
        <dbReference type="ChEBI" id="CHEBI:83834"/>
        <dbReference type="EC" id="5.2.1.8"/>
    </reaction>
</comment>
<dbReference type="PROSITE" id="PS51257">
    <property type="entry name" value="PROKAR_LIPOPROTEIN"/>
    <property type="match status" value="1"/>
</dbReference>
<evidence type="ECO:0000259" key="8">
    <source>
        <dbReference type="PROSITE" id="PS50059"/>
    </source>
</evidence>
<evidence type="ECO:0000313" key="9">
    <source>
        <dbReference type="EMBL" id="MCZ0864649.1"/>
    </source>
</evidence>
<keyword evidence="10" id="KW-1185">Reference proteome</keyword>
<dbReference type="GO" id="GO:0003755">
    <property type="term" value="F:peptidyl-prolyl cis-trans isomerase activity"/>
    <property type="evidence" value="ECO:0007669"/>
    <property type="project" value="UniProtKB-UniRule"/>
</dbReference>
<reference evidence="9 10" key="1">
    <citation type="submission" date="2022-12" db="EMBL/GenBank/DDBJ databases">
        <title>Dasania phycosphaerae sp. nov., isolated from particulate material of the south coast of Korea.</title>
        <authorList>
            <person name="Jiang Y."/>
        </authorList>
    </citation>
    <scope>NUCLEOTIDE SEQUENCE [LARGE SCALE GENOMIC DNA]</scope>
    <source>
        <strain evidence="9 10">GY-19</strain>
    </source>
</reference>
<protein>
    <recommendedName>
        <fullName evidence="6">Peptidyl-prolyl cis-trans isomerase</fullName>
        <ecNumber evidence="6">5.2.1.8</ecNumber>
    </recommendedName>
</protein>
<dbReference type="InterPro" id="IPR000774">
    <property type="entry name" value="PPIase_FKBP_N"/>
</dbReference>
<dbReference type="EMBL" id="JAPTGG010000003">
    <property type="protein sequence ID" value="MCZ0864649.1"/>
    <property type="molecule type" value="Genomic_DNA"/>
</dbReference>
<dbReference type="Gene3D" id="1.10.287.460">
    <property type="entry name" value="Peptidyl-prolyl cis-trans isomerase, FKBP-type, N-terminal domain"/>
    <property type="match status" value="1"/>
</dbReference>
<dbReference type="AlphaFoldDB" id="A0A9J6RJW0"/>
<dbReference type="Proteomes" id="UP001069090">
    <property type="component" value="Unassembled WGS sequence"/>
</dbReference>
<dbReference type="SUPFAM" id="SSF54534">
    <property type="entry name" value="FKBP-like"/>
    <property type="match status" value="1"/>
</dbReference>
<organism evidence="9 10">
    <name type="scientific">Dasania phycosphaerae</name>
    <dbReference type="NCBI Taxonomy" id="2950436"/>
    <lineage>
        <taxon>Bacteria</taxon>
        <taxon>Pseudomonadati</taxon>
        <taxon>Pseudomonadota</taxon>
        <taxon>Gammaproteobacteria</taxon>
        <taxon>Cellvibrionales</taxon>
        <taxon>Spongiibacteraceae</taxon>
        <taxon>Dasania</taxon>
    </lineage>
</organism>
<comment type="similarity">
    <text evidence="2 6">Belongs to the FKBP-type PPIase family.</text>
</comment>
<evidence type="ECO:0000256" key="1">
    <source>
        <dbReference type="ARBA" id="ARBA00000971"/>
    </source>
</evidence>
<keyword evidence="4 5" id="KW-0413">Isomerase</keyword>
<feature type="domain" description="PPIase FKBP-type" evidence="8">
    <location>
        <begin position="146"/>
        <end position="232"/>
    </location>
</feature>
<feature type="chain" id="PRO_5039934530" description="Peptidyl-prolyl cis-trans isomerase" evidence="7">
    <location>
        <begin position="23"/>
        <end position="240"/>
    </location>
</feature>
<dbReference type="InterPro" id="IPR046357">
    <property type="entry name" value="PPIase_dom_sf"/>
</dbReference>
<dbReference type="PANTHER" id="PTHR43811">
    <property type="entry name" value="FKBP-TYPE PEPTIDYL-PROLYL CIS-TRANS ISOMERASE FKPA"/>
    <property type="match status" value="1"/>
</dbReference>
<evidence type="ECO:0000256" key="6">
    <source>
        <dbReference type="RuleBase" id="RU003915"/>
    </source>
</evidence>
<dbReference type="InterPro" id="IPR001179">
    <property type="entry name" value="PPIase_FKBP_dom"/>
</dbReference>
<dbReference type="EC" id="5.2.1.8" evidence="6"/>
<name>A0A9J6RJW0_9GAMM</name>
<evidence type="ECO:0000256" key="3">
    <source>
        <dbReference type="ARBA" id="ARBA00023110"/>
    </source>
</evidence>
<evidence type="ECO:0000256" key="2">
    <source>
        <dbReference type="ARBA" id="ARBA00006577"/>
    </source>
</evidence>
<feature type="signal peptide" evidence="7">
    <location>
        <begin position="1"/>
        <end position="22"/>
    </location>
</feature>
<dbReference type="PROSITE" id="PS50059">
    <property type="entry name" value="FKBP_PPIASE"/>
    <property type="match status" value="1"/>
</dbReference>